<evidence type="ECO:0000313" key="10">
    <source>
        <dbReference type="Proteomes" id="UP000198305"/>
    </source>
</evidence>
<feature type="transmembrane region" description="Helical" evidence="7">
    <location>
        <begin position="108"/>
        <end position="132"/>
    </location>
</feature>
<dbReference type="PANTHER" id="PTHR30625">
    <property type="entry name" value="PROTEIN TOLQ"/>
    <property type="match status" value="1"/>
</dbReference>
<comment type="similarity">
    <text evidence="6">Belongs to the exbB/tolQ family.</text>
</comment>
<evidence type="ECO:0000256" key="3">
    <source>
        <dbReference type="ARBA" id="ARBA00022692"/>
    </source>
</evidence>
<proteinExistence type="inferred from homology"/>
<evidence type="ECO:0000256" key="4">
    <source>
        <dbReference type="ARBA" id="ARBA00022989"/>
    </source>
</evidence>
<keyword evidence="2" id="KW-1003">Cell membrane</keyword>
<dbReference type="GO" id="GO:0017038">
    <property type="term" value="P:protein import"/>
    <property type="evidence" value="ECO:0007669"/>
    <property type="project" value="TreeGrafter"/>
</dbReference>
<keyword evidence="6" id="KW-0813">Transport</keyword>
<evidence type="ECO:0000259" key="8">
    <source>
        <dbReference type="Pfam" id="PF01618"/>
    </source>
</evidence>
<comment type="subcellular location">
    <subcellularLocation>
        <location evidence="1">Cell membrane</location>
        <topology evidence="1">Multi-pass membrane protein</topology>
    </subcellularLocation>
    <subcellularLocation>
        <location evidence="6">Membrane</location>
        <topology evidence="6">Multi-pass membrane protein</topology>
    </subcellularLocation>
</comment>
<dbReference type="PANTHER" id="PTHR30625:SF11">
    <property type="entry name" value="MOTA_TOLQ_EXBB PROTON CHANNEL DOMAIN-CONTAINING PROTEIN"/>
    <property type="match status" value="1"/>
</dbReference>
<dbReference type="OrthoDB" id="4045at2"/>
<dbReference type="RefSeq" id="WP_089374571.1">
    <property type="nucleotide sequence ID" value="NZ_FZOA01000001.1"/>
</dbReference>
<dbReference type="EMBL" id="FZOA01000001">
    <property type="protein sequence ID" value="SNR66157.1"/>
    <property type="molecule type" value="Genomic_DNA"/>
</dbReference>
<keyword evidence="6" id="KW-0653">Protein transport</keyword>
<protein>
    <submittedName>
        <fullName evidence="9">Biopolymer transport protein ExbB</fullName>
    </submittedName>
</protein>
<keyword evidence="5 7" id="KW-0472">Membrane</keyword>
<dbReference type="InterPro" id="IPR002898">
    <property type="entry name" value="MotA_ExbB_proton_chnl"/>
</dbReference>
<dbReference type="Pfam" id="PF01618">
    <property type="entry name" value="MotA_ExbB"/>
    <property type="match status" value="1"/>
</dbReference>
<dbReference type="Proteomes" id="UP000198305">
    <property type="component" value="Unassembled WGS sequence"/>
</dbReference>
<organism evidence="9 10">
    <name type="scientific">Methylobacillus rhizosphaerae</name>
    <dbReference type="NCBI Taxonomy" id="551994"/>
    <lineage>
        <taxon>Bacteria</taxon>
        <taxon>Pseudomonadati</taxon>
        <taxon>Pseudomonadota</taxon>
        <taxon>Betaproteobacteria</taxon>
        <taxon>Nitrosomonadales</taxon>
        <taxon>Methylophilaceae</taxon>
        <taxon>Methylobacillus</taxon>
    </lineage>
</organism>
<keyword evidence="4 7" id="KW-1133">Transmembrane helix</keyword>
<name>A0A238Y4W4_9PROT</name>
<feature type="transmembrane region" description="Helical" evidence="7">
    <location>
        <begin position="152"/>
        <end position="173"/>
    </location>
</feature>
<reference evidence="10" key="1">
    <citation type="submission" date="2017-06" db="EMBL/GenBank/DDBJ databases">
        <authorList>
            <person name="Varghese N."/>
            <person name="Submissions S."/>
        </authorList>
    </citation>
    <scope>NUCLEOTIDE SEQUENCE [LARGE SCALE GENOMIC DNA]</scope>
    <source>
        <strain evidence="10">Ca-68</strain>
    </source>
</reference>
<dbReference type="InterPro" id="IPR050790">
    <property type="entry name" value="ExbB/TolQ_transport"/>
</dbReference>
<sequence length="204" mass="22317">MWEIIKAAGWPIWPLIFASVVAVAIIIERLVALREQQIVPKTLLPEVQKWLRQGTAGVTPDALRKLEQHSLLGLVFAGALRNLGASRDVMKEAVEESGRAVAHKLEKYLTTLGTIATVSPLLGLLGTVIGMVELFGAFTATGHDVAQFARGISVALYNTAGGIVVAVPAMIFYRYFRGKIDDFIVQMEQEAVKLVEIIHGERKE</sequence>
<gene>
    <name evidence="9" type="ORF">SAMN05192560_0444</name>
</gene>
<dbReference type="AlphaFoldDB" id="A0A238Y4W4"/>
<evidence type="ECO:0000256" key="2">
    <source>
        <dbReference type="ARBA" id="ARBA00022475"/>
    </source>
</evidence>
<evidence type="ECO:0000256" key="5">
    <source>
        <dbReference type="ARBA" id="ARBA00023136"/>
    </source>
</evidence>
<accession>A0A238Y4W4</accession>
<keyword evidence="3 7" id="KW-0812">Transmembrane</keyword>
<dbReference type="GO" id="GO:0005886">
    <property type="term" value="C:plasma membrane"/>
    <property type="evidence" value="ECO:0007669"/>
    <property type="project" value="UniProtKB-SubCell"/>
</dbReference>
<evidence type="ECO:0000256" key="1">
    <source>
        <dbReference type="ARBA" id="ARBA00004651"/>
    </source>
</evidence>
<evidence type="ECO:0000313" key="9">
    <source>
        <dbReference type="EMBL" id="SNR66157.1"/>
    </source>
</evidence>
<feature type="domain" description="MotA/TolQ/ExbB proton channel" evidence="8">
    <location>
        <begin position="72"/>
        <end position="188"/>
    </location>
</feature>
<evidence type="ECO:0000256" key="7">
    <source>
        <dbReference type="SAM" id="Phobius"/>
    </source>
</evidence>
<keyword evidence="10" id="KW-1185">Reference proteome</keyword>
<evidence type="ECO:0000256" key="6">
    <source>
        <dbReference type="RuleBase" id="RU004057"/>
    </source>
</evidence>
<feature type="transmembrane region" description="Helical" evidence="7">
    <location>
        <begin position="12"/>
        <end position="31"/>
    </location>
</feature>